<feature type="transmembrane region" description="Helical" evidence="8">
    <location>
        <begin position="293"/>
        <end position="312"/>
    </location>
</feature>
<accession>A0A8R2HM50</accession>
<evidence type="ECO:0000256" key="3">
    <source>
        <dbReference type="ARBA" id="ARBA00022692"/>
    </source>
</evidence>
<evidence type="ECO:0000256" key="1">
    <source>
        <dbReference type="ARBA" id="ARBA00004651"/>
    </source>
</evidence>
<keyword evidence="9" id="KW-0732">Signal</keyword>
<dbReference type="PANTHER" id="PTHR42643:SF30">
    <property type="entry name" value="IONOTROPIC RECEPTOR 40A-RELATED"/>
    <property type="match status" value="1"/>
</dbReference>
<comment type="subcellular location">
    <subcellularLocation>
        <location evidence="1">Cell membrane</location>
        <topology evidence="1">Multi-pass membrane protein</topology>
    </subcellularLocation>
</comment>
<keyword evidence="2" id="KW-1003">Cell membrane</keyword>
<evidence type="ECO:0000256" key="8">
    <source>
        <dbReference type="SAM" id="Phobius"/>
    </source>
</evidence>
<evidence type="ECO:0000313" key="10">
    <source>
        <dbReference type="EnsemblMetazoa" id="XP_021204060.1"/>
    </source>
</evidence>
<dbReference type="SUPFAM" id="SSF53850">
    <property type="entry name" value="Periplasmic binding protein-like II"/>
    <property type="match status" value="1"/>
</dbReference>
<dbReference type="Gene3D" id="3.40.190.10">
    <property type="entry name" value="Periplasmic binding protein-like II"/>
    <property type="match status" value="1"/>
</dbReference>
<feature type="transmembrane region" description="Helical" evidence="8">
    <location>
        <begin position="571"/>
        <end position="591"/>
    </location>
</feature>
<evidence type="ECO:0000313" key="11">
    <source>
        <dbReference type="Proteomes" id="UP000005204"/>
    </source>
</evidence>
<reference evidence="10" key="2">
    <citation type="submission" date="2022-06" db="UniProtKB">
        <authorList>
            <consortium name="EnsemblMetazoa"/>
        </authorList>
    </citation>
    <scope>IDENTIFICATION</scope>
    <source>
        <strain evidence="10">p50T (Dazao)</strain>
    </source>
</reference>
<keyword evidence="3 8" id="KW-0812">Transmembrane</keyword>
<evidence type="ECO:0000256" key="7">
    <source>
        <dbReference type="ARBA" id="ARBA00023180"/>
    </source>
</evidence>
<dbReference type="AlphaFoldDB" id="A0A8R2HM50"/>
<keyword evidence="7" id="KW-0325">Glycoprotein</keyword>
<name>A0A8R2HM50_BOMMO</name>
<keyword evidence="5 8" id="KW-0472">Membrane</keyword>
<keyword evidence="6" id="KW-0675">Receptor</keyword>
<keyword evidence="11" id="KW-1185">Reference proteome</keyword>
<dbReference type="InterPro" id="IPR052192">
    <property type="entry name" value="Insect_Ionotropic_Sensory_Rcpt"/>
</dbReference>
<dbReference type="PANTHER" id="PTHR42643">
    <property type="entry name" value="IONOTROPIC RECEPTOR 20A-RELATED"/>
    <property type="match status" value="1"/>
</dbReference>
<evidence type="ECO:0000256" key="2">
    <source>
        <dbReference type="ARBA" id="ARBA00022475"/>
    </source>
</evidence>
<evidence type="ECO:0000256" key="4">
    <source>
        <dbReference type="ARBA" id="ARBA00022989"/>
    </source>
</evidence>
<protein>
    <submittedName>
        <fullName evidence="10">Uncharacterized protein</fullName>
    </submittedName>
</protein>
<proteinExistence type="predicted"/>
<feature type="chain" id="PRO_5035903219" evidence="9">
    <location>
        <begin position="17"/>
        <end position="601"/>
    </location>
</feature>
<evidence type="ECO:0000256" key="9">
    <source>
        <dbReference type="SAM" id="SignalP"/>
    </source>
</evidence>
<dbReference type="GO" id="GO:0005886">
    <property type="term" value="C:plasma membrane"/>
    <property type="evidence" value="ECO:0007669"/>
    <property type="project" value="UniProtKB-SubCell"/>
</dbReference>
<organism evidence="10 11">
    <name type="scientific">Bombyx mori</name>
    <name type="common">Silk moth</name>
    <dbReference type="NCBI Taxonomy" id="7091"/>
    <lineage>
        <taxon>Eukaryota</taxon>
        <taxon>Metazoa</taxon>
        <taxon>Ecdysozoa</taxon>
        <taxon>Arthropoda</taxon>
        <taxon>Hexapoda</taxon>
        <taxon>Insecta</taxon>
        <taxon>Pterygota</taxon>
        <taxon>Neoptera</taxon>
        <taxon>Endopterygota</taxon>
        <taxon>Lepidoptera</taxon>
        <taxon>Glossata</taxon>
        <taxon>Ditrysia</taxon>
        <taxon>Bombycoidea</taxon>
        <taxon>Bombycidae</taxon>
        <taxon>Bombycinae</taxon>
        <taxon>Bombyx</taxon>
    </lineage>
</organism>
<feature type="transmembrane region" description="Helical" evidence="8">
    <location>
        <begin position="391"/>
        <end position="411"/>
    </location>
</feature>
<reference evidence="11" key="1">
    <citation type="journal article" date="2008" name="Insect Biochem. Mol. Biol.">
        <title>The genome of a lepidopteran model insect, the silkworm Bombyx mori.</title>
        <authorList>
            <consortium name="International Silkworm Genome Consortium"/>
        </authorList>
    </citation>
    <scope>NUCLEOTIDE SEQUENCE [LARGE SCALE GENOMIC DNA]</scope>
    <source>
        <strain evidence="11">p50T</strain>
    </source>
</reference>
<sequence length="601" mass="70318">MLVVYLLVFVLSKCIASEHDKVKLQKDFVNIETMLNDVLTDANKDNDVVNCTGFILNNYFSDKKTITLISMDFDGGIPKLINSFGKFNVINRNVTKKTMLLNDMYLITVRTEKVFVEQFENLTKDATWNPKLKFLIVFKELKQENVKDVFDILLKHHVLNVVIANGTNDPNILSYNPYENYACGKYYTGIINYGKCINTSTELYPNKLVTGLRGCVFNVSVPHWPPYTVDPGKISKPSIPIGIEQYTINVLAEIEKFKVNYQYNYDADVFSTVDEDMKATGPMDMLQRNLTDLMIGGMLLVPLRAAAFSYIYTHVDYIDEISVVIQKASLKPVWSFYYREFDFRVWALLIVVFILFTVIVAYLLREQDKTYILLKLLDYFFLHGYKLRFRLSVRCIFIFWIWFTYLVNSFYQTSMMSFTTKPSLETQIADMETLVERGIEPCISRAIINFLPENEIKYNEKIQSCKTILGSIMTVSKSKYLYTIVMNTIYMYNKNKFVDEFGDPNVYSFSKPVAKVIYGIFTYKGFPLHYRFHRLALRIREAGLIWYHRDYQNYINGLVHRHRQKYFVSRFAIPWYVFTIGTFLALVAFVFELNEKSREIN</sequence>
<feature type="transmembrane region" description="Helical" evidence="8">
    <location>
        <begin position="345"/>
        <end position="364"/>
    </location>
</feature>
<evidence type="ECO:0000256" key="6">
    <source>
        <dbReference type="ARBA" id="ARBA00023170"/>
    </source>
</evidence>
<dbReference type="EnsemblMetazoa" id="XM_021348385.2">
    <property type="protein sequence ID" value="XP_021204060.1"/>
    <property type="gene ID" value="LOC110385297"/>
</dbReference>
<evidence type="ECO:0000256" key="5">
    <source>
        <dbReference type="ARBA" id="ARBA00023136"/>
    </source>
</evidence>
<feature type="signal peptide" evidence="9">
    <location>
        <begin position="1"/>
        <end position="16"/>
    </location>
</feature>
<keyword evidence="4 8" id="KW-1133">Transmembrane helix</keyword>
<dbReference type="Proteomes" id="UP000005204">
    <property type="component" value="Unassembled WGS sequence"/>
</dbReference>